<organism evidence="2 3">
    <name type="scientific">Candidatus Viadribacter manganicus</name>
    <dbReference type="NCBI Taxonomy" id="1759059"/>
    <lineage>
        <taxon>Bacteria</taxon>
        <taxon>Pseudomonadati</taxon>
        <taxon>Pseudomonadota</taxon>
        <taxon>Alphaproteobacteria</taxon>
        <taxon>Hyphomonadales</taxon>
        <taxon>Hyphomonadaceae</taxon>
        <taxon>Candidatus Viadribacter</taxon>
    </lineage>
</organism>
<gene>
    <name evidence="2" type="ORF">ATE48_16420</name>
</gene>
<dbReference type="STRING" id="1759059.ATE48_16420"/>
<dbReference type="RefSeq" id="WP_066773409.1">
    <property type="nucleotide sequence ID" value="NZ_CP013244.1"/>
</dbReference>
<evidence type="ECO:0000313" key="2">
    <source>
        <dbReference type="EMBL" id="ANP47383.1"/>
    </source>
</evidence>
<sequence length="110" mass="11552">MLRCPQCGKGGVFSGYLQFCDTCAVCGADFKAADAGDGPAVFVILIVGAIVAPLLIFLQVGLDLPDTLALGITLVSAVALCVAFLPPFKATLFALQWKHKAREATHEDVE</sequence>
<keyword evidence="1" id="KW-0472">Membrane</keyword>
<evidence type="ECO:0000313" key="3">
    <source>
        <dbReference type="Proteomes" id="UP000092498"/>
    </source>
</evidence>
<dbReference type="InParanoid" id="A0A1B1ALF0"/>
<feature type="transmembrane region" description="Helical" evidence="1">
    <location>
        <begin position="40"/>
        <end position="62"/>
    </location>
</feature>
<dbReference type="Proteomes" id="UP000092498">
    <property type="component" value="Chromosome"/>
</dbReference>
<dbReference type="InterPro" id="IPR009325">
    <property type="entry name" value="DUF983"/>
</dbReference>
<proteinExistence type="predicted"/>
<name>A0A1B1ALF0_9PROT</name>
<feature type="transmembrane region" description="Helical" evidence="1">
    <location>
        <begin position="68"/>
        <end position="88"/>
    </location>
</feature>
<dbReference type="Pfam" id="PF06170">
    <property type="entry name" value="DUF983"/>
    <property type="match status" value="1"/>
</dbReference>
<evidence type="ECO:0008006" key="4">
    <source>
        <dbReference type="Google" id="ProtNLM"/>
    </source>
</evidence>
<keyword evidence="3" id="KW-1185">Reference proteome</keyword>
<reference evidence="2 3" key="1">
    <citation type="submission" date="2015-11" db="EMBL/GenBank/DDBJ databases">
        <title>Whole-Genome Sequence of Candidatus Oderbacter manganicum from the National Park Lower Oder Valley, Germany.</title>
        <authorList>
            <person name="Braun B."/>
            <person name="Liere K."/>
            <person name="Szewzyk U."/>
        </authorList>
    </citation>
    <scope>NUCLEOTIDE SEQUENCE [LARGE SCALE GENOMIC DNA]</scope>
    <source>
        <strain evidence="2 3">OTSz_A_272</strain>
    </source>
</reference>
<protein>
    <recommendedName>
        <fullName evidence="4">DUF983 domain-containing protein</fullName>
    </recommendedName>
</protein>
<dbReference type="AlphaFoldDB" id="A0A1B1ALF0"/>
<keyword evidence="1" id="KW-0812">Transmembrane</keyword>
<accession>A0A1B1ALF0</accession>
<dbReference type="OrthoDB" id="9799456at2"/>
<evidence type="ECO:0000256" key="1">
    <source>
        <dbReference type="SAM" id="Phobius"/>
    </source>
</evidence>
<dbReference type="EMBL" id="CP013244">
    <property type="protein sequence ID" value="ANP47383.1"/>
    <property type="molecule type" value="Genomic_DNA"/>
</dbReference>
<dbReference type="KEGG" id="cbot:ATE48_16420"/>
<keyword evidence="1" id="KW-1133">Transmembrane helix</keyword>